<gene>
    <name evidence="2" type="ORF">GOODEAATRI_002349</name>
</gene>
<sequence length="96" mass="10410">MLAARANGASRRITSRKETRGAYVRDSEEKQREKMSSSPEGRHLSRTNPGGKPPSVVVTDASPQTVAPSSQEVAGQQQQIQVDSADHVPAYSYQSK</sequence>
<dbReference type="Proteomes" id="UP001476798">
    <property type="component" value="Unassembled WGS sequence"/>
</dbReference>
<feature type="compositionally biased region" description="Basic and acidic residues" evidence="1">
    <location>
        <begin position="15"/>
        <end position="43"/>
    </location>
</feature>
<name>A0ABV0NGV0_9TELE</name>
<accession>A0ABV0NGV0</accession>
<dbReference type="EMBL" id="JAHRIO010040063">
    <property type="protein sequence ID" value="MEQ2170633.1"/>
    <property type="molecule type" value="Genomic_DNA"/>
</dbReference>
<keyword evidence="3" id="KW-1185">Reference proteome</keyword>
<comment type="caution">
    <text evidence="2">The sequence shown here is derived from an EMBL/GenBank/DDBJ whole genome shotgun (WGS) entry which is preliminary data.</text>
</comment>
<organism evidence="2 3">
    <name type="scientific">Goodea atripinnis</name>
    <dbReference type="NCBI Taxonomy" id="208336"/>
    <lineage>
        <taxon>Eukaryota</taxon>
        <taxon>Metazoa</taxon>
        <taxon>Chordata</taxon>
        <taxon>Craniata</taxon>
        <taxon>Vertebrata</taxon>
        <taxon>Euteleostomi</taxon>
        <taxon>Actinopterygii</taxon>
        <taxon>Neopterygii</taxon>
        <taxon>Teleostei</taxon>
        <taxon>Neoteleostei</taxon>
        <taxon>Acanthomorphata</taxon>
        <taxon>Ovalentaria</taxon>
        <taxon>Atherinomorphae</taxon>
        <taxon>Cyprinodontiformes</taxon>
        <taxon>Goodeidae</taxon>
        <taxon>Goodea</taxon>
    </lineage>
</organism>
<reference evidence="2 3" key="1">
    <citation type="submission" date="2021-06" db="EMBL/GenBank/DDBJ databases">
        <authorList>
            <person name="Palmer J.M."/>
        </authorList>
    </citation>
    <scope>NUCLEOTIDE SEQUENCE [LARGE SCALE GENOMIC DNA]</scope>
    <source>
        <strain evidence="2 3">GA_2019</strain>
        <tissue evidence="2">Muscle</tissue>
    </source>
</reference>
<evidence type="ECO:0000256" key="1">
    <source>
        <dbReference type="SAM" id="MobiDB-lite"/>
    </source>
</evidence>
<feature type="compositionally biased region" description="Polar residues" evidence="1">
    <location>
        <begin position="61"/>
        <end position="75"/>
    </location>
</feature>
<protein>
    <submittedName>
        <fullName evidence="2">Uncharacterized protein</fullName>
    </submittedName>
</protein>
<evidence type="ECO:0000313" key="3">
    <source>
        <dbReference type="Proteomes" id="UP001476798"/>
    </source>
</evidence>
<proteinExistence type="predicted"/>
<evidence type="ECO:0000313" key="2">
    <source>
        <dbReference type="EMBL" id="MEQ2170633.1"/>
    </source>
</evidence>
<feature type="region of interest" description="Disordered" evidence="1">
    <location>
        <begin position="1"/>
        <end position="96"/>
    </location>
</feature>